<evidence type="ECO:0000256" key="1">
    <source>
        <dbReference type="ARBA" id="ARBA00004229"/>
    </source>
</evidence>
<dbReference type="InterPro" id="IPR006145">
    <property type="entry name" value="PsdUridine_synth_RsuA/RluA"/>
</dbReference>
<proteinExistence type="inferred from homology"/>
<organism evidence="6 7">
    <name type="scientific">Triparma retinervis</name>
    <dbReference type="NCBI Taxonomy" id="2557542"/>
    <lineage>
        <taxon>Eukaryota</taxon>
        <taxon>Sar</taxon>
        <taxon>Stramenopiles</taxon>
        <taxon>Ochrophyta</taxon>
        <taxon>Bolidophyceae</taxon>
        <taxon>Parmales</taxon>
        <taxon>Triparmaceae</taxon>
        <taxon>Triparma</taxon>
    </lineage>
</organism>
<evidence type="ECO:0000256" key="4">
    <source>
        <dbReference type="ARBA" id="ARBA00022640"/>
    </source>
</evidence>
<dbReference type="EMBL" id="BRXZ01001391">
    <property type="protein sequence ID" value="GMH70047.1"/>
    <property type="molecule type" value="Genomic_DNA"/>
</dbReference>
<keyword evidence="3" id="KW-0150">Chloroplast</keyword>
<feature type="domain" description="Pseudouridine synthase RsuA/RluA-like" evidence="5">
    <location>
        <begin position="2"/>
        <end position="54"/>
    </location>
</feature>
<dbReference type="InterPro" id="IPR018496">
    <property type="entry name" value="PsdUridine_synth_RsuA/RluB_CS"/>
</dbReference>
<dbReference type="InterPro" id="IPR020103">
    <property type="entry name" value="PsdUridine_synth_cat_dom_sf"/>
</dbReference>
<dbReference type="Gene3D" id="3.40.1350.100">
    <property type="match status" value="2"/>
</dbReference>
<comment type="caution">
    <text evidence="6">The sequence shown here is derived from an EMBL/GenBank/DDBJ whole genome shotgun (WGS) entry which is preliminary data.</text>
</comment>
<dbReference type="GO" id="GO:0009982">
    <property type="term" value="F:pseudouridine synthase activity"/>
    <property type="evidence" value="ECO:0007669"/>
    <property type="project" value="InterPro"/>
</dbReference>
<comment type="subcellular location">
    <subcellularLocation>
        <location evidence="1">Plastid</location>
        <location evidence="1">Chloroplast</location>
    </subcellularLocation>
</comment>
<accession>A0A9W7AD07</accession>
<dbReference type="Pfam" id="PF00849">
    <property type="entry name" value="PseudoU_synth_2"/>
    <property type="match status" value="1"/>
</dbReference>
<reference evidence="6" key="1">
    <citation type="submission" date="2022-07" db="EMBL/GenBank/DDBJ databases">
        <title>Genome analysis of Parmales, a sister group of diatoms, reveals the evolutionary specialization of diatoms from phago-mixotrophs to photoautotrophs.</title>
        <authorList>
            <person name="Ban H."/>
            <person name="Sato S."/>
            <person name="Yoshikawa S."/>
            <person name="Kazumasa Y."/>
            <person name="Nakamura Y."/>
            <person name="Ichinomiya M."/>
            <person name="Saitoh K."/>
            <person name="Sato N."/>
            <person name="Blanc-Mathieu R."/>
            <person name="Endo H."/>
            <person name="Kuwata A."/>
            <person name="Ogata H."/>
        </authorList>
    </citation>
    <scope>NUCLEOTIDE SEQUENCE</scope>
</reference>
<dbReference type="SUPFAM" id="SSF55120">
    <property type="entry name" value="Pseudouridine synthase"/>
    <property type="match status" value="1"/>
</dbReference>
<keyword evidence="4" id="KW-0934">Plastid</keyword>
<evidence type="ECO:0000256" key="2">
    <source>
        <dbReference type="ARBA" id="ARBA00008348"/>
    </source>
</evidence>
<dbReference type="Gene3D" id="3.30.2350.10">
    <property type="entry name" value="Pseudouridine synthase"/>
    <property type="match status" value="1"/>
</dbReference>
<evidence type="ECO:0000259" key="5">
    <source>
        <dbReference type="Pfam" id="PF00849"/>
    </source>
</evidence>
<dbReference type="GO" id="GO:0003723">
    <property type="term" value="F:RNA binding"/>
    <property type="evidence" value="ECO:0007669"/>
    <property type="project" value="InterPro"/>
</dbReference>
<evidence type="ECO:0000313" key="7">
    <source>
        <dbReference type="Proteomes" id="UP001165082"/>
    </source>
</evidence>
<dbReference type="OrthoDB" id="198213at2759"/>
<dbReference type="Proteomes" id="UP001165082">
    <property type="component" value="Unassembled WGS sequence"/>
</dbReference>
<dbReference type="GO" id="GO:0009507">
    <property type="term" value="C:chloroplast"/>
    <property type="evidence" value="ECO:0007669"/>
    <property type="project" value="UniProtKB-SubCell"/>
</dbReference>
<comment type="similarity">
    <text evidence="2">Belongs to the pseudouridine synthase RsuA family.</text>
</comment>
<dbReference type="GO" id="GO:0015031">
    <property type="term" value="P:protein transport"/>
    <property type="evidence" value="ECO:0007669"/>
    <property type="project" value="InterPro"/>
</dbReference>
<dbReference type="PANTHER" id="PTHR33926:SF4">
    <property type="entry name" value="PROTEIN TIC 22, CHLOROPLASTIC"/>
    <property type="match status" value="1"/>
</dbReference>
<dbReference type="AlphaFoldDB" id="A0A9W7AD07"/>
<dbReference type="InterPro" id="IPR007378">
    <property type="entry name" value="Tic22-like"/>
</dbReference>
<sequence>MAVGRLDKDTEGLLLLTSRGAFSRGVTYGVGPERVRVEKEYFCLVDGAVDDCALERLREGPNKSILSKLSSSGTALSPASSSLALKKSAGVPVFMVCTSWGSPYMVYGPTGSPTALYFLDPQDAVQMGQEFLQLMPAGGGGNSVHVMATSMERALRHASGRDLPTGSIGEDGKVEVMEYRLVGGARDRRRARMEMGVEAGVPVFGVEGMTTGKGEAVLFFSYEDLVEAWRKGPGGGKGGDMPEVEVFDFVEVIKAMDGKDGEEFNVKFVGCKGGKEYKESITSTGNGKARLKPMR</sequence>
<dbReference type="PROSITE" id="PS01149">
    <property type="entry name" value="PSI_RSU"/>
    <property type="match status" value="1"/>
</dbReference>
<name>A0A9W7AD07_9STRA</name>
<dbReference type="PANTHER" id="PTHR33926">
    <property type="entry name" value="PROTEIN TIC 22, CHLOROPLASTIC"/>
    <property type="match status" value="1"/>
</dbReference>
<protein>
    <recommendedName>
        <fullName evidence="5">Pseudouridine synthase RsuA/RluA-like domain-containing protein</fullName>
    </recommendedName>
</protein>
<evidence type="ECO:0000256" key="3">
    <source>
        <dbReference type="ARBA" id="ARBA00022528"/>
    </source>
</evidence>
<keyword evidence="7" id="KW-1185">Reference proteome</keyword>
<gene>
    <name evidence="6" type="ORF">TrRE_jg7378</name>
</gene>
<dbReference type="GO" id="GO:0001522">
    <property type="term" value="P:pseudouridine synthesis"/>
    <property type="evidence" value="ECO:0007669"/>
    <property type="project" value="InterPro"/>
</dbReference>
<evidence type="ECO:0000313" key="6">
    <source>
        <dbReference type="EMBL" id="GMH70047.1"/>
    </source>
</evidence>